<proteinExistence type="predicted"/>
<dbReference type="CDD" id="cd01392">
    <property type="entry name" value="HTH_LacI"/>
    <property type="match status" value="1"/>
</dbReference>
<evidence type="ECO:0000256" key="3">
    <source>
        <dbReference type="ARBA" id="ARBA00023163"/>
    </source>
</evidence>
<dbReference type="Proteomes" id="UP000075025">
    <property type="component" value="Unassembled WGS sequence"/>
</dbReference>
<sequence length="336" mass="36041">MGKVTARDVAQRAGVATSTVSRALNKPDRINAQTRERILDAARELGYVAARPTRRGLVALLVPDVTNPFYFDIIRSTQEQLRAAGFLQLLIDTGESGRTESDTLEQLSGLVDGAILSATRLDSAALVEAAGHLPVAVINRQHDQIPGVLIDIRVGLRQAIDHLKALGHETVAFVSGPPDSWQNRWRWHEFEEQVQEQGMTAVLVGPHPPTREGGAAAADALVVTQATACVAFNDLLAIGMLQRLSRRGVEVPRDLSIVGCDDIFGADFCNPPLTTIAGDTEQAGRIAASRLVTVLNAEQLPATRTTLIPTHLLVRESTGPAPRSTTDGRTPRSSGP</sequence>
<evidence type="ECO:0000256" key="4">
    <source>
        <dbReference type="SAM" id="MobiDB-lite"/>
    </source>
</evidence>
<dbReference type="InterPro" id="IPR046335">
    <property type="entry name" value="LacI/GalR-like_sensor"/>
</dbReference>
<organism evidence="6 7">
    <name type="scientific">Microbacterium testaceum</name>
    <name type="common">Aureobacterium testaceum</name>
    <name type="synonym">Brevibacterium testaceum</name>
    <dbReference type="NCBI Taxonomy" id="2033"/>
    <lineage>
        <taxon>Bacteria</taxon>
        <taxon>Bacillati</taxon>
        <taxon>Actinomycetota</taxon>
        <taxon>Actinomycetes</taxon>
        <taxon>Micrococcales</taxon>
        <taxon>Microbacteriaceae</taxon>
        <taxon>Microbacterium</taxon>
    </lineage>
</organism>
<evidence type="ECO:0000313" key="6">
    <source>
        <dbReference type="EMBL" id="KTR95339.1"/>
    </source>
</evidence>
<dbReference type="PANTHER" id="PTHR30146">
    <property type="entry name" value="LACI-RELATED TRANSCRIPTIONAL REPRESSOR"/>
    <property type="match status" value="1"/>
</dbReference>
<comment type="caution">
    <text evidence="6">The sequence shown here is derived from an EMBL/GenBank/DDBJ whole genome shotgun (WGS) entry which is preliminary data.</text>
</comment>
<dbReference type="GO" id="GO:0003700">
    <property type="term" value="F:DNA-binding transcription factor activity"/>
    <property type="evidence" value="ECO:0007669"/>
    <property type="project" value="TreeGrafter"/>
</dbReference>
<dbReference type="InterPro" id="IPR010982">
    <property type="entry name" value="Lambda_DNA-bd_dom_sf"/>
</dbReference>
<dbReference type="RefSeq" id="WP_058623232.1">
    <property type="nucleotide sequence ID" value="NZ_LDRT01000034.1"/>
</dbReference>
<dbReference type="PATRIC" id="fig|2033.6.peg.2236"/>
<dbReference type="CDD" id="cd06267">
    <property type="entry name" value="PBP1_LacI_sugar_binding-like"/>
    <property type="match status" value="1"/>
</dbReference>
<dbReference type="InterPro" id="IPR000843">
    <property type="entry name" value="HTH_LacI"/>
</dbReference>
<feature type="domain" description="HTH lacI-type" evidence="5">
    <location>
        <begin position="4"/>
        <end position="59"/>
    </location>
</feature>
<name>A0A147EYG6_MICTE</name>
<evidence type="ECO:0000313" key="7">
    <source>
        <dbReference type="Proteomes" id="UP000075025"/>
    </source>
</evidence>
<evidence type="ECO:0000256" key="2">
    <source>
        <dbReference type="ARBA" id="ARBA00023125"/>
    </source>
</evidence>
<dbReference type="SMART" id="SM00354">
    <property type="entry name" value="HTH_LACI"/>
    <property type="match status" value="1"/>
</dbReference>
<dbReference type="PROSITE" id="PS50932">
    <property type="entry name" value="HTH_LACI_2"/>
    <property type="match status" value="1"/>
</dbReference>
<keyword evidence="1" id="KW-0805">Transcription regulation</keyword>
<dbReference type="SUPFAM" id="SSF47413">
    <property type="entry name" value="lambda repressor-like DNA-binding domains"/>
    <property type="match status" value="1"/>
</dbReference>
<accession>A0A147EYG6</accession>
<gene>
    <name evidence="6" type="ORF">NS220_06305</name>
</gene>
<evidence type="ECO:0000259" key="5">
    <source>
        <dbReference type="PROSITE" id="PS50932"/>
    </source>
</evidence>
<dbReference type="OrthoDB" id="3258243at2"/>
<keyword evidence="3" id="KW-0804">Transcription</keyword>
<dbReference type="Pfam" id="PF00356">
    <property type="entry name" value="LacI"/>
    <property type="match status" value="1"/>
</dbReference>
<dbReference type="SUPFAM" id="SSF53822">
    <property type="entry name" value="Periplasmic binding protein-like I"/>
    <property type="match status" value="1"/>
</dbReference>
<dbReference type="InterPro" id="IPR028082">
    <property type="entry name" value="Peripla_BP_I"/>
</dbReference>
<dbReference type="PANTHER" id="PTHR30146:SF138">
    <property type="entry name" value="TRANSCRIPTIONAL REGULATORY PROTEIN"/>
    <property type="match status" value="1"/>
</dbReference>
<protein>
    <submittedName>
        <fullName evidence="6">LacI family transcriptional regulator</fullName>
    </submittedName>
</protein>
<feature type="compositionally biased region" description="Polar residues" evidence="4">
    <location>
        <begin position="323"/>
        <end position="336"/>
    </location>
</feature>
<reference evidence="6 7" key="1">
    <citation type="journal article" date="2016" name="Front. Microbiol.">
        <title>Genomic Resource of Rice Seed Associated Bacteria.</title>
        <authorList>
            <person name="Midha S."/>
            <person name="Bansal K."/>
            <person name="Sharma S."/>
            <person name="Kumar N."/>
            <person name="Patil P.P."/>
            <person name="Chaudhry V."/>
            <person name="Patil P.B."/>
        </authorList>
    </citation>
    <scope>NUCLEOTIDE SEQUENCE [LARGE SCALE GENOMIC DNA]</scope>
    <source>
        <strain evidence="6 7">NS220</strain>
    </source>
</reference>
<evidence type="ECO:0000256" key="1">
    <source>
        <dbReference type="ARBA" id="ARBA00023015"/>
    </source>
</evidence>
<dbReference type="GO" id="GO:0000976">
    <property type="term" value="F:transcription cis-regulatory region binding"/>
    <property type="evidence" value="ECO:0007669"/>
    <property type="project" value="TreeGrafter"/>
</dbReference>
<dbReference type="Gene3D" id="3.40.50.2300">
    <property type="match status" value="2"/>
</dbReference>
<dbReference type="EMBL" id="LDRT01000034">
    <property type="protein sequence ID" value="KTR95339.1"/>
    <property type="molecule type" value="Genomic_DNA"/>
</dbReference>
<feature type="region of interest" description="Disordered" evidence="4">
    <location>
        <begin position="311"/>
        <end position="336"/>
    </location>
</feature>
<dbReference type="Gene3D" id="1.10.260.40">
    <property type="entry name" value="lambda repressor-like DNA-binding domains"/>
    <property type="match status" value="1"/>
</dbReference>
<dbReference type="Pfam" id="PF13377">
    <property type="entry name" value="Peripla_BP_3"/>
    <property type="match status" value="1"/>
</dbReference>
<dbReference type="AlphaFoldDB" id="A0A147EYG6"/>
<keyword evidence="2" id="KW-0238">DNA-binding</keyword>